<dbReference type="AlphaFoldDB" id="A0A1I7H973"/>
<feature type="chain" id="PRO_5011567787" evidence="2">
    <location>
        <begin position="25"/>
        <end position="198"/>
    </location>
</feature>
<organism evidence="3 4">
    <name type="scientific">Pseudoduganella namucuonensis</name>
    <dbReference type="NCBI Taxonomy" id="1035707"/>
    <lineage>
        <taxon>Bacteria</taxon>
        <taxon>Pseudomonadati</taxon>
        <taxon>Pseudomonadota</taxon>
        <taxon>Betaproteobacteria</taxon>
        <taxon>Burkholderiales</taxon>
        <taxon>Oxalobacteraceae</taxon>
        <taxon>Telluria group</taxon>
        <taxon>Pseudoduganella</taxon>
    </lineage>
</organism>
<dbReference type="Proteomes" id="UP000199391">
    <property type="component" value="Unassembled WGS sequence"/>
</dbReference>
<dbReference type="OrthoDB" id="8757351at2"/>
<proteinExistence type="predicted"/>
<feature type="transmembrane region" description="Helical" evidence="1">
    <location>
        <begin position="172"/>
        <end position="193"/>
    </location>
</feature>
<sequence length="198" mass="20276">MYAKKFRSIVAALALGAAASGASAAVLTFDGMADFVVYGNTGSLLAGMGYNGQSLNYQESGFQLTLHAPGSVAGDAHIGDGTFEPQTYNWHDGMENGDGTFATLTRVGGGLFNLIGFDYYTDASAVSADGSLVGLLEGAGTWGTALNGISELRFGSGAFNQLDNINVENANAAVPLPGTLSLLLGGLAAGALARRRRR</sequence>
<keyword evidence="2" id="KW-0732">Signal</keyword>
<dbReference type="RefSeq" id="WP_093554863.1">
    <property type="nucleotide sequence ID" value="NZ_FPBO01000005.1"/>
</dbReference>
<evidence type="ECO:0000313" key="3">
    <source>
        <dbReference type="EMBL" id="SFU57234.1"/>
    </source>
</evidence>
<keyword evidence="4" id="KW-1185">Reference proteome</keyword>
<reference evidence="4" key="1">
    <citation type="submission" date="2016-10" db="EMBL/GenBank/DDBJ databases">
        <authorList>
            <person name="Varghese N."/>
            <person name="Submissions S."/>
        </authorList>
    </citation>
    <scope>NUCLEOTIDE SEQUENCE [LARGE SCALE GENOMIC DNA]</scope>
    <source>
        <strain evidence="4">CGMCC 1.11014</strain>
    </source>
</reference>
<name>A0A1I7H973_9BURK</name>
<keyword evidence="1" id="KW-1133">Transmembrane helix</keyword>
<dbReference type="EMBL" id="FPBO01000005">
    <property type="protein sequence ID" value="SFU57234.1"/>
    <property type="molecule type" value="Genomic_DNA"/>
</dbReference>
<keyword evidence="1" id="KW-0812">Transmembrane</keyword>
<feature type="signal peptide" evidence="2">
    <location>
        <begin position="1"/>
        <end position="24"/>
    </location>
</feature>
<accession>A0A1I7H973</accession>
<evidence type="ECO:0000256" key="2">
    <source>
        <dbReference type="SAM" id="SignalP"/>
    </source>
</evidence>
<evidence type="ECO:0000313" key="4">
    <source>
        <dbReference type="Proteomes" id="UP000199391"/>
    </source>
</evidence>
<keyword evidence="1" id="KW-0472">Membrane</keyword>
<protein>
    <submittedName>
        <fullName evidence="3">PEP-CTERM protein-sorting domain-containing protein</fullName>
    </submittedName>
</protein>
<evidence type="ECO:0000256" key="1">
    <source>
        <dbReference type="SAM" id="Phobius"/>
    </source>
</evidence>
<gene>
    <name evidence="3" type="ORF">SAMN05216552_100578</name>
</gene>